<keyword evidence="3" id="KW-1185">Reference proteome</keyword>
<dbReference type="Gene3D" id="1.25.40.10">
    <property type="entry name" value="Tetratricopeptide repeat domain"/>
    <property type="match status" value="1"/>
</dbReference>
<evidence type="ECO:0000313" key="3">
    <source>
        <dbReference type="Proteomes" id="UP000319160"/>
    </source>
</evidence>
<dbReference type="Pfam" id="PF14737">
    <property type="entry name" value="DUF4470"/>
    <property type="match status" value="1"/>
</dbReference>
<dbReference type="Proteomes" id="UP000319160">
    <property type="component" value="Unassembled WGS sequence"/>
</dbReference>
<dbReference type="SUPFAM" id="SSF48452">
    <property type="entry name" value="TPR-like"/>
    <property type="match status" value="1"/>
</dbReference>
<dbReference type="OrthoDB" id="2423701at2759"/>
<accession>A0A553HNC6</accession>
<dbReference type="STRING" id="2512241.A0A553HNC6"/>
<sequence>MSAAQVRERGSAYLGIDIAITAYKEAAALDPSDPLPLSNLSAAYFEAGSYAESVEITQKALESPRFAADPQSDTVQKILVQSAKSRLHLAQVDEAKDGSGLARTPELREKLLRLPRVRLSVQDVPDYFGPGHDEPESLFTRELDSSCREEPVLPFMLCGVGDARHLCKTIRYYYNTRKNLSQKVHFTILDHKPAVLARVLIFLSLMQEAGDVAADRCEASTTLLSLAYLFCGCLVPPNVVAEIRSVAERLVSKLQNEQNPFKWVHLQKPQMKPLSAIIHQWMGLSKTMYPTAQVRRQISLDRKESPPNRDVSGHWTYVPECELEHRFFEDFSVILPPRKILENTQPELADLVSRYQNGCSPELYSLGRAMNKETRAKSRDAISIETSFFSQALQVLHRFQHELMIEVVVGDMMEVLERVCYHRFQRPSPTSPKKYHVIHMSNIPYVHRKFQAESVRRRKLALTERLPREKLFRWLYSLFLKLCLLFPRSVPDFTLVYAPLNMTVFMRLLGLVAELGYPSHWISSIVSAVAAGEIITTARAPRNDVLTPGAIDRTHDSKTTCVRPWTDEFTTLAAMWRGVWPAGTLVLARDLLPSLSGIREHSVQFPDFTAADLNYPHFALVFWNERKYGEPPCSLRPVLLDDEKGDTTSSARAIRANGVKVLSTFSWVRKTNTATFWLQSDVVDDISADGWFVFIWRVDTWARVTAGMPLDRAITRKASFGS</sequence>
<name>A0A553HNC6_9PEZI</name>
<organism evidence="2 3">
    <name type="scientific">Xylaria flabelliformis</name>
    <dbReference type="NCBI Taxonomy" id="2512241"/>
    <lineage>
        <taxon>Eukaryota</taxon>
        <taxon>Fungi</taxon>
        <taxon>Dikarya</taxon>
        <taxon>Ascomycota</taxon>
        <taxon>Pezizomycotina</taxon>
        <taxon>Sordariomycetes</taxon>
        <taxon>Xylariomycetidae</taxon>
        <taxon>Xylariales</taxon>
        <taxon>Xylariaceae</taxon>
        <taxon>Xylaria</taxon>
    </lineage>
</organism>
<dbReference type="InterPro" id="IPR011990">
    <property type="entry name" value="TPR-like_helical_dom_sf"/>
</dbReference>
<dbReference type="InterPro" id="IPR027974">
    <property type="entry name" value="DUF4470"/>
</dbReference>
<protein>
    <recommendedName>
        <fullName evidence="1">DUF4470 domain-containing protein</fullName>
    </recommendedName>
</protein>
<gene>
    <name evidence="2" type="ORF">FHL15_009631</name>
</gene>
<reference evidence="3" key="1">
    <citation type="submission" date="2019-06" db="EMBL/GenBank/DDBJ databases">
        <title>Draft genome sequence of the griseofulvin-producing fungus Xylaria cubensis strain G536.</title>
        <authorList>
            <person name="Mead M.E."/>
            <person name="Raja H.A."/>
            <person name="Steenwyk J.L."/>
            <person name="Knowles S.L."/>
            <person name="Oberlies N.H."/>
            <person name="Rokas A."/>
        </authorList>
    </citation>
    <scope>NUCLEOTIDE SEQUENCE [LARGE SCALE GENOMIC DNA]</scope>
    <source>
        <strain evidence="3">G536</strain>
    </source>
</reference>
<comment type="caution">
    <text evidence="2">The sequence shown here is derived from an EMBL/GenBank/DDBJ whole genome shotgun (WGS) entry which is preliminary data.</text>
</comment>
<evidence type="ECO:0000313" key="2">
    <source>
        <dbReference type="EMBL" id="TRX89462.1"/>
    </source>
</evidence>
<proteinExistence type="predicted"/>
<feature type="domain" description="DUF4470" evidence="1">
    <location>
        <begin position="144"/>
        <end position="222"/>
    </location>
</feature>
<dbReference type="EMBL" id="VFLP01000067">
    <property type="protein sequence ID" value="TRX89462.1"/>
    <property type="molecule type" value="Genomic_DNA"/>
</dbReference>
<evidence type="ECO:0000259" key="1">
    <source>
        <dbReference type="Pfam" id="PF14737"/>
    </source>
</evidence>
<dbReference type="AlphaFoldDB" id="A0A553HNC6"/>